<dbReference type="Proteomes" id="UP000663881">
    <property type="component" value="Unassembled WGS sequence"/>
</dbReference>
<sequence>MEKPRRPRRLYAGTVQNFVVAWLDENIDEEINIDCQNTIIKLREVVNAVNTFTNIEECVTFITDIKDEKVFMISSGTLGQTSVPIVHDMTQVNTIYIFCANTTRHEQWTQQWAKIK</sequence>
<reference evidence="1" key="1">
    <citation type="submission" date="2021-02" db="EMBL/GenBank/DDBJ databases">
        <authorList>
            <person name="Nowell W R."/>
        </authorList>
    </citation>
    <scope>NUCLEOTIDE SEQUENCE</scope>
</reference>
<organism evidence="1 2">
    <name type="scientific">Adineta steineri</name>
    <dbReference type="NCBI Taxonomy" id="433720"/>
    <lineage>
        <taxon>Eukaryota</taxon>
        <taxon>Metazoa</taxon>
        <taxon>Spiralia</taxon>
        <taxon>Gnathifera</taxon>
        <taxon>Rotifera</taxon>
        <taxon>Eurotatoria</taxon>
        <taxon>Bdelloidea</taxon>
        <taxon>Adinetida</taxon>
        <taxon>Adinetidae</taxon>
        <taxon>Adineta</taxon>
    </lineage>
</organism>
<proteinExistence type="predicted"/>
<accession>A0A819UEG7</accession>
<feature type="non-terminal residue" evidence="1">
    <location>
        <position position="116"/>
    </location>
</feature>
<name>A0A819UEG7_9BILA</name>
<dbReference type="EMBL" id="CAJOAY010005115">
    <property type="protein sequence ID" value="CAF4095714.1"/>
    <property type="molecule type" value="Genomic_DNA"/>
</dbReference>
<dbReference type="AlphaFoldDB" id="A0A819UEG7"/>
<gene>
    <name evidence="1" type="ORF">OKA104_LOCUS35407</name>
</gene>
<evidence type="ECO:0000313" key="1">
    <source>
        <dbReference type="EMBL" id="CAF4095714.1"/>
    </source>
</evidence>
<evidence type="ECO:0000313" key="2">
    <source>
        <dbReference type="Proteomes" id="UP000663881"/>
    </source>
</evidence>
<protein>
    <submittedName>
        <fullName evidence="1">Uncharacterized protein</fullName>
    </submittedName>
</protein>
<comment type="caution">
    <text evidence="1">The sequence shown here is derived from an EMBL/GenBank/DDBJ whole genome shotgun (WGS) entry which is preliminary data.</text>
</comment>